<evidence type="ECO:0000256" key="2">
    <source>
        <dbReference type="ARBA" id="ARBA00005297"/>
    </source>
</evidence>
<accession>A0A516Q6H4</accession>
<dbReference type="GO" id="GO:0008909">
    <property type="term" value="F:isochorismate synthase activity"/>
    <property type="evidence" value="ECO:0007669"/>
    <property type="project" value="UniProtKB-EC"/>
</dbReference>
<sequence>MANAVCRGQSITGSRERRISHAGGVLAERSRATLSRVSTNLSAGGAVDRPRLHVATEEIPDPGRLSGLLPEPGALAWIRRGEGMIAFGEVARHKATSIAEAEQWWRETSAQVVVDRGLDGDEPAGAGFVAFGSFCFDHDNTPSESVLIIPQVVIGRRGGRAWRTTISNVGGDDWPSEDGPAAGAGALPVQSPGAVSFADGKLSGPEWESMIGETVRRINAGKLGKVVMARELLALAANPIDPRWLVARLAADYPACWTYHVDGLVGATPEMLIRRESGLATSRVLAGTIRRSDDADHDLALAAALSQSSKDLQEHEYAVDSVARALAPYCSGMNVPDAPYVLELPNVLHLATDVTAVAGPDASSLAMAAALHPSAAVCGTPTDAARATIAELEQLDRNRYTGPVGWIDADGDGEWAIALRCGRIDPDDPRQIRLYAGCGIVAESDPAAELAESVAKLVPMRDALGS</sequence>
<comment type="similarity">
    <text evidence="2">Belongs to the isochorismate synthase family.</text>
</comment>
<comment type="catalytic activity">
    <reaction evidence="1">
        <text>chorismate = isochorismate</text>
        <dbReference type="Rhea" id="RHEA:18985"/>
        <dbReference type="ChEBI" id="CHEBI:29748"/>
        <dbReference type="ChEBI" id="CHEBI:29780"/>
        <dbReference type="EC" id="5.4.4.2"/>
    </reaction>
</comment>
<dbReference type="KEGG" id="mik:FOE78_22755"/>
<dbReference type="PANTHER" id="PTHR42839:SF2">
    <property type="entry name" value="ISOCHORISMATE SYNTHASE ENTC"/>
    <property type="match status" value="1"/>
</dbReference>
<dbReference type="OrthoDB" id="9806579at2"/>
<dbReference type="PANTHER" id="PTHR42839">
    <property type="entry name" value="ISOCHORISMATE SYNTHASE ENTC"/>
    <property type="match status" value="1"/>
</dbReference>
<dbReference type="NCBIfam" id="TIGR00543">
    <property type="entry name" value="isochor_syn"/>
    <property type="match status" value="1"/>
</dbReference>
<evidence type="ECO:0000256" key="3">
    <source>
        <dbReference type="ARBA" id="ARBA00012824"/>
    </source>
</evidence>
<evidence type="ECO:0000313" key="8">
    <source>
        <dbReference type="Proteomes" id="UP000319263"/>
    </source>
</evidence>
<reference evidence="7 8" key="1">
    <citation type="submission" date="2019-07" db="EMBL/GenBank/DDBJ databases">
        <title>Microlunatus dokdonensis sp. nov. isolated from the rhizospheric soil of the wild plant Elymus tsukushiensis.</title>
        <authorList>
            <person name="Ghim S.-Y."/>
            <person name="Hwang Y.-J."/>
            <person name="Son J.-S."/>
            <person name="Shin J.-H."/>
        </authorList>
    </citation>
    <scope>NUCLEOTIDE SEQUENCE [LARGE SCALE GENOMIC DNA]</scope>
    <source>
        <strain evidence="7 8">KUDC0627</strain>
    </source>
</reference>
<dbReference type="EC" id="5.4.4.2" evidence="3"/>
<evidence type="ECO:0000256" key="1">
    <source>
        <dbReference type="ARBA" id="ARBA00000799"/>
    </source>
</evidence>
<dbReference type="AlphaFoldDB" id="A0A516Q6H4"/>
<dbReference type="Pfam" id="PF00425">
    <property type="entry name" value="Chorismate_bind"/>
    <property type="match status" value="1"/>
</dbReference>
<evidence type="ECO:0000256" key="5">
    <source>
        <dbReference type="ARBA" id="ARBA00041564"/>
    </source>
</evidence>
<name>A0A516Q6H4_9ACTN</name>
<protein>
    <recommendedName>
        <fullName evidence="3">isochorismate synthase</fullName>
        <ecNumber evidence="3">5.4.4.2</ecNumber>
    </recommendedName>
    <alternativeName>
        <fullName evidence="5">Isochorismate mutase</fullName>
    </alternativeName>
</protein>
<evidence type="ECO:0000259" key="6">
    <source>
        <dbReference type="Pfam" id="PF00425"/>
    </source>
</evidence>
<feature type="domain" description="Chorismate-utilising enzyme C-terminal" evidence="6">
    <location>
        <begin position="205"/>
        <end position="456"/>
    </location>
</feature>
<dbReference type="InterPro" id="IPR004561">
    <property type="entry name" value="IsoChor_synthase"/>
</dbReference>
<dbReference type="SUPFAM" id="SSF56322">
    <property type="entry name" value="ADC synthase"/>
    <property type="match status" value="1"/>
</dbReference>
<gene>
    <name evidence="7" type="ORF">FOE78_22755</name>
</gene>
<evidence type="ECO:0000256" key="4">
    <source>
        <dbReference type="ARBA" id="ARBA00023235"/>
    </source>
</evidence>
<dbReference type="Gene3D" id="3.60.120.10">
    <property type="entry name" value="Anthranilate synthase"/>
    <property type="match status" value="1"/>
</dbReference>
<dbReference type="GO" id="GO:0009697">
    <property type="term" value="P:salicylic acid biosynthetic process"/>
    <property type="evidence" value="ECO:0007669"/>
    <property type="project" value="TreeGrafter"/>
</dbReference>
<keyword evidence="8" id="KW-1185">Reference proteome</keyword>
<organism evidence="7 8">
    <name type="scientific">Microlunatus elymi</name>
    <dbReference type="NCBI Taxonomy" id="2596828"/>
    <lineage>
        <taxon>Bacteria</taxon>
        <taxon>Bacillati</taxon>
        <taxon>Actinomycetota</taxon>
        <taxon>Actinomycetes</taxon>
        <taxon>Propionibacteriales</taxon>
        <taxon>Propionibacteriaceae</taxon>
        <taxon>Microlunatus</taxon>
    </lineage>
</organism>
<dbReference type="InterPro" id="IPR005801">
    <property type="entry name" value="ADC_synthase"/>
</dbReference>
<dbReference type="Proteomes" id="UP000319263">
    <property type="component" value="Chromosome"/>
</dbReference>
<proteinExistence type="inferred from homology"/>
<keyword evidence="4 7" id="KW-0413">Isomerase</keyword>
<dbReference type="InterPro" id="IPR015890">
    <property type="entry name" value="Chorismate_C"/>
</dbReference>
<dbReference type="EMBL" id="CP041692">
    <property type="protein sequence ID" value="QDP99037.1"/>
    <property type="molecule type" value="Genomic_DNA"/>
</dbReference>
<evidence type="ECO:0000313" key="7">
    <source>
        <dbReference type="EMBL" id="QDP99037.1"/>
    </source>
</evidence>